<sequence length="390" mass="42551">MLNQRLTGLFHKYVDKTATPAEREAFFQLLAQASEEEIKALTEEAWEEFTPQQTPFEPAQSEAMLQNILHTQAITTSINKPSRYRLLIAAATIGAILLVGGAWLINTKKQPAQVAVIAQSQLKNDIAPGGNKAQLTLADGTKITLDSNYNGTLAKQGNTSILLNNGALAYKGVPSSNATVHFNTLTTPNGGQYHVTLPDGTGVWLNAASSLKYPTAFTGTQRMVSLTGEAYFEVAQNASAPFIVNAGDATVQVLGTHFNINAYSNEKTMRTTLLEGAIKVIKQQNEVLLTPGQQTQINEATGKFNVKTVDTEDVIAWKNEQFAFANMDIPAVMRQISRWYNVTIVFAGKPPTGEINGKISRNYNISQVLKMLEYTAGIKYSVEGQQVTIY</sequence>
<dbReference type="InterPro" id="IPR032508">
    <property type="entry name" value="FecR_C"/>
</dbReference>
<protein>
    <submittedName>
        <fullName evidence="4">FecR domain-containing protein</fullName>
    </submittedName>
</protein>
<name>A0ABV2TAT4_9BACT</name>
<evidence type="ECO:0000313" key="4">
    <source>
        <dbReference type="EMBL" id="MET6999742.1"/>
    </source>
</evidence>
<organism evidence="4 5">
    <name type="scientific">Chitinophaga defluvii</name>
    <dbReference type="NCBI Taxonomy" id="3163343"/>
    <lineage>
        <taxon>Bacteria</taxon>
        <taxon>Pseudomonadati</taxon>
        <taxon>Bacteroidota</taxon>
        <taxon>Chitinophagia</taxon>
        <taxon>Chitinophagales</taxon>
        <taxon>Chitinophagaceae</taxon>
        <taxon>Chitinophaga</taxon>
    </lineage>
</organism>
<evidence type="ECO:0000313" key="5">
    <source>
        <dbReference type="Proteomes" id="UP001549749"/>
    </source>
</evidence>
<proteinExistence type="predicted"/>
<dbReference type="InterPro" id="IPR006860">
    <property type="entry name" value="FecR"/>
</dbReference>
<keyword evidence="1" id="KW-1133">Transmembrane helix</keyword>
<keyword evidence="5" id="KW-1185">Reference proteome</keyword>
<dbReference type="Gene3D" id="3.55.50.30">
    <property type="match status" value="1"/>
</dbReference>
<dbReference type="Gene3D" id="2.60.120.1440">
    <property type="match status" value="1"/>
</dbReference>
<evidence type="ECO:0000259" key="3">
    <source>
        <dbReference type="Pfam" id="PF16344"/>
    </source>
</evidence>
<keyword evidence="1" id="KW-0472">Membrane</keyword>
<feature type="transmembrane region" description="Helical" evidence="1">
    <location>
        <begin position="86"/>
        <end position="105"/>
    </location>
</feature>
<dbReference type="Pfam" id="PF16344">
    <property type="entry name" value="FecR_C"/>
    <property type="match status" value="1"/>
</dbReference>
<dbReference type="InterPro" id="IPR012373">
    <property type="entry name" value="Ferrdict_sens_TM"/>
</dbReference>
<feature type="domain" description="FecR protein" evidence="2">
    <location>
        <begin position="184"/>
        <end position="279"/>
    </location>
</feature>
<dbReference type="RefSeq" id="WP_354662304.1">
    <property type="nucleotide sequence ID" value="NZ_JBEXAC010000002.1"/>
</dbReference>
<dbReference type="Pfam" id="PF04773">
    <property type="entry name" value="FecR"/>
    <property type="match status" value="1"/>
</dbReference>
<keyword evidence="1" id="KW-0812">Transmembrane</keyword>
<dbReference type="PANTHER" id="PTHR30273:SF2">
    <property type="entry name" value="PROTEIN FECR"/>
    <property type="match status" value="1"/>
</dbReference>
<dbReference type="PANTHER" id="PTHR30273">
    <property type="entry name" value="PERIPLASMIC SIGNAL SENSOR AND SIGMA FACTOR ACTIVATOR FECR-RELATED"/>
    <property type="match status" value="1"/>
</dbReference>
<evidence type="ECO:0000259" key="2">
    <source>
        <dbReference type="Pfam" id="PF04773"/>
    </source>
</evidence>
<evidence type="ECO:0000256" key="1">
    <source>
        <dbReference type="SAM" id="Phobius"/>
    </source>
</evidence>
<feature type="domain" description="Protein FecR C-terminal" evidence="3">
    <location>
        <begin position="322"/>
        <end position="389"/>
    </location>
</feature>
<accession>A0ABV2TAT4</accession>
<gene>
    <name evidence="4" type="ORF">ABR189_20295</name>
</gene>
<dbReference type="Proteomes" id="UP001549749">
    <property type="component" value="Unassembled WGS sequence"/>
</dbReference>
<dbReference type="EMBL" id="JBEXAC010000002">
    <property type="protein sequence ID" value="MET6999742.1"/>
    <property type="molecule type" value="Genomic_DNA"/>
</dbReference>
<comment type="caution">
    <text evidence="4">The sequence shown here is derived from an EMBL/GenBank/DDBJ whole genome shotgun (WGS) entry which is preliminary data.</text>
</comment>
<reference evidence="4 5" key="1">
    <citation type="submission" date="2024-06" db="EMBL/GenBank/DDBJ databases">
        <title>Chitinophaga defluvii sp. nov., isolated from municipal sewage.</title>
        <authorList>
            <person name="Zhang L."/>
        </authorList>
    </citation>
    <scope>NUCLEOTIDE SEQUENCE [LARGE SCALE GENOMIC DNA]</scope>
    <source>
        <strain evidence="4 5">H8</strain>
    </source>
</reference>